<gene>
    <name evidence="2" type="ORF">METZ01_LOCUS484721</name>
</gene>
<evidence type="ECO:0000313" key="2">
    <source>
        <dbReference type="EMBL" id="SVE31867.1"/>
    </source>
</evidence>
<keyword evidence="1" id="KW-0472">Membrane</keyword>
<evidence type="ECO:0000256" key="1">
    <source>
        <dbReference type="SAM" id="Phobius"/>
    </source>
</evidence>
<dbReference type="AlphaFoldDB" id="A0A383CHM1"/>
<keyword evidence="1" id="KW-1133">Transmembrane helix</keyword>
<protein>
    <submittedName>
        <fullName evidence="2">Uncharacterized protein</fullName>
    </submittedName>
</protein>
<dbReference type="EMBL" id="UINC01209036">
    <property type="protein sequence ID" value="SVE31867.1"/>
    <property type="molecule type" value="Genomic_DNA"/>
</dbReference>
<organism evidence="2">
    <name type="scientific">marine metagenome</name>
    <dbReference type="NCBI Taxonomy" id="408172"/>
    <lineage>
        <taxon>unclassified sequences</taxon>
        <taxon>metagenomes</taxon>
        <taxon>ecological metagenomes</taxon>
    </lineage>
</organism>
<proteinExistence type="predicted"/>
<name>A0A383CHM1_9ZZZZ</name>
<keyword evidence="1" id="KW-0812">Transmembrane</keyword>
<feature type="transmembrane region" description="Helical" evidence="1">
    <location>
        <begin position="119"/>
        <end position="137"/>
    </location>
</feature>
<feature type="transmembrane region" description="Helical" evidence="1">
    <location>
        <begin position="53"/>
        <end position="80"/>
    </location>
</feature>
<accession>A0A383CHM1</accession>
<sequence length="139" mass="15650">MVRNENSYFRVLLLIVMSISLLTPHTVLAQTNTEEKKVDYYYEGEDTAKRDYSGGTAMLGGLASGFLLAYIGWGIGYLVVRGQSVDVPRRYTTDLDRYQRRDFEDGYIDYVKKKRKKQFNLGGAVGTLVTILLYGASPG</sequence>
<reference evidence="2" key="1">
    <citation type="submission" date="2018-05" db="EMBL/GenBank/DDBJ databases">
        <authorList>
            <person name="Lanie J.A."/>
            <person name="Ng W.-L."/>
            <person name="Kazmierczak K.M."/>
            <person name="Andrzejewski T.M."/>
            <person name="Davidsen T.M."/>
            <person name="Wayne K.J."/>
            <person name="Tettelin H."/>
            <person name="Glass J.I."/>
            <person name="Rusch D."/>
            <person name="Podicherti R."/>
            <person name="Tsui H.-C.T."/>
            <person name="Winkler M.E."/>
        </authorList>
    </citation>
    <scope>NUCLEOTIDE SEQUENCE</scope>
</reference>